<dbReference type="InterPro" id="IPR036388">
    <property type="entry name" value="WH-like_DNA-bd_sf"/>
</dbReference>
<keyword evidence="2" id="KW-1185">Reference proteome</keyword>
<evidence type="ECO:0000313" key="2">
    <source>
        <dbReference type="Proteomes" id="UP000565711"/>
    </source>
</evidence>
<sequence length="150" mass="15812">MSTETSTTPTLDPRIVGQAENAHRAVLNRELSGTGVDYPQWVTLVLTCATDAPIQRRQLVERAADSLKNQGAADKAVRGLIESALIAPDHDKPESVVPTEAGRALAGHVRAATNAVITRAYASVSRQDLTTAATVLTTVTAQLNQELAGS</sequence>
<dbReference type="InterPro" id="IPR036390">
    <property type="entry name" value="WH_DNA-bd_sf"/>
</dbReference>
<dbReference type="SUPFAM" id="SSF46785">
    <property type="entry name" value="Winged helix' DNA-binding domain"/>
    <property type="match status" value="1"/>
</dbReference>
<comment type="caution">
    <text evidence="1">The sequence shown here is derived from an EMBL/GenBank/DDBJ whole genome shotgun (WGS) entry which is preliminary data.</text>
</comment>
<gene>
    <name evidence="1" type="ORF">HGA08_18690</name>
</gene>
<dbReference type="Proteomes" id="UP000565711">
    <property type="component" value="Unassembled WGS sequence"/>
</dbReference>
<evidence type="ECO:0000313" key="1">
    <source>
        <dbReference type="EMBL" id="NKY52246.1"/>
    </source>
</evidence>
<proteinExistence type="predicted"/>
<dbReference type="EMBL" id="JAAXOP010000010">
    <property type="protein sequence ID" value="NKY52246.1"/>
    <property type="molecule type" value="Genomic_DNA"/>
</dbReference>
<dbReference type="AlphaFoldDB" id="A0A846XYI1"/>
<reference evidence="1 2" key="1">
    <citation type="submission" date="2020-04" db="EMBL/GenBank/DDBJ databases">
        <title>MicrobeNet Type strains.</title>
        <authorList>
            <person name="Nicholson A.C."/>
        </authorList>
    </citation>
    <scope>NUCLEOTIDE SEQUENCE [LARGE SCALE GENOMIC DNA]</scope>
    <source>
        <strain evidence="1 2">JCM 12354</strain>
    </source>
</reference>
<organism evidence="1 2">
    <name type="scientific">Nocardia vermiculata</name>
    <dbReference type="NCBI Taxonomy" id="257274"/>
    <lineage>
        <taxon>Bacteria</taxon>
        <taxon>Bacillati</taxon>
        <taxon>Actinomycetota</taxon>
        <taxon>Actinomycetes</taxon>
        <taxon>Mycobacteriales</taxon>
        <taxon>Nocardiaceae</taxon>
        <taxon>Nocardia</taxon>
    </lineage>
</organism>
<dbReference type="Gene3D" id="1.10.10.10">
    <property type="entry name" value="Winged helix-like DNA-binding domain superfamily/Winged helix DNA-binding domain"/>
    <property type="match status" value="1"/>
</dbReference>
<accession>A0A846XYI1</accession>
<dbReference type="RefSeq" id="WP_157102975.1">
    <property type="nucleotide sequence ID" value="NZ_JAAXOP010000010.1"/>
</dbReference>
<protein>
    <submittedName>
        <fullName evidence="1">MarR family transcriptional regulator</fullName>
    </submittedName>
</protein>
<name>A0A846XYI1_9NOCA</name>